<dbReference type="EMBL" id="CAQQ02177855">
    <property type="status" value="NOT_ANNOTATED_CDS"/>
    <property type="molecule type" value="Genomic_DNA"/>
</dbReference>
<keyword evidence="6" id="KW-1185">Reference proteome</keyword>
<dbReference type="GO" id="GO:0005576">
    <property type="term" value="C:extracellular region"/>
    <property type="evidence" value="ECO:0007669"/>
    <property type="project" value="TreeGrafter"/>
</dbReference>
<dbReference type="Gene3D" id="2.10.25.10">
    <property type="entry name" value="Laminin"/>
    <property type="match status" value="2"/>
</dbReference>
<reference evidence="6" key="1">
    <citation type="submission" date="2013-02" db="EMBL/GenBank/DDBJ databases">
        <authorList>
            <person name="Hughes D."/>
        </authorList>
    </citation>
    <scope>NUCLEOTIDE SEQUENCE</scope>
    <source>
        <strain>Durham</strain>
        <strain evidence="6">NC isolate 2 -- Noor lab</strain>
    </source>
</reference>
<evidence type="ECO:0000313" key="6">
    <source>
        <dbReference type="Proteomes" id="UP000015102"/>
    </source>
</evidence>
<dbReference type="Pfam" id="PF23106">
    <property type="entry name" value="EGF_Teneurin"/>
    <property type="match status" value="1"/>
</dbReference>
<dbReference type="PANTHER" id="PTHR14949:SF32">
    <property type="entry name" value="WNT INHIBITORY FACTOR 1"/>
    <property type="match status" value="1"/>
</dbReference>
<dbReference type="SUPFAM" id="SSF57196">
    <property type="entry name" value="EGF/Laminin"/>
    <property type="match status" value="1"/>
</dbReference>
<dbReference type="AlphaFoldDB" id="T1GSH3"/>
<dbReference type="PANTHER" id="PTHR14949">
    <property type="entry name" value="EGF-LIKE-DOMAIN, MULTIPLE 7, 8"/>
    <property type="match status" value="1"/>
</dbReference>
<dbReference type="PROSITE" id="PS01186">
    <property type="entry name" value="EGF_2"/>
    <property type="match status" value="1"/>
</dbReference>
<dbReference type="PROSITE" id="PS00022">
    <property type="entry name" value="EGF_1"/>
    <property type="match status" value="2"/>
</dbReference>
<dbReference type="EnsemblMetazoa" id="MESCA006631-RA">
    <property type="protein sequence ID" value="MESCA006631-PA"/>
    <property type="gene ID" value="MESCA006631"/>
</dbReference>
<dbReference type="GO" id="GO:0005102">
    <property type="term" value="F:signaling receptor binding"/>
    <property type="evidence" value="ECO:0007669"/>
    <property type="project" value="TreeGrafter"/>
</dbReference>
<keyword evidence="1" id="KW-0732">Signal</keyword>
<dbReference type="HOGENOM" id="CLU_004826_8_0_1"/>
<dbReference type="InterPro" id="IPR000742">
    <property type="entry name" value="EGF"/>
</dbReference>
<dbReference type="GO" id="GO:0009986">
    <property type="term" value="C:cell surface"/>
    <property type="evidence" value="ECO:0007669"/>
    <property type="project" value="TreeGrafter"/>
</dbReference>
<dbReference type="InterPro" id="IPR050969">
    <property type="entry name" value="Dev_Signal_Modulators"/>
</dbReference>
<dbReference type="SMART" id="SM00181">
    <property type="entry name" value="EGF"/>
    <property type="match status" value="2"/>
</dbReference>
<evidence type="ECO:0000313" key="5">
    <source>
        <dbReference type="EnsemblMetazoa" id="MESCA006631-PA"/>
    </source>
</evidence>
<dbReference type="Proteomes" id="UP000015102">
    <property type="component" value="Unassembled WGS sequence"/>
</dbReference>
<evidence type="ECO:0000256" key="3">
    <source>
        <dbReference type="PROSITE-ProRule" id="PRU00076"/>
    </source>
</evidence>
<dbReference type="OMA" id="PCANNTK"/>
<evidence type="ECO:0000256" key="1">
    <source>
        <dbReference type="ARBA" id="ARBA00022729"/>
    </source>
</evidence>
<feature type="disulfide bond" evidence="3">
    <location>
        <begin position="35"/>
        <end position="44"/>
    </location>
</feature>
<feature type="domain" description="EGF-like" evidence="4">
    <location>
        <begin position="13"/>
        <end position="45"/>
    </location>
</feature>
<proteinExistence type="predicted"/>
<accession>T1GSH3</accession>
<dbReference type="PROSITE" id="PS50026">
    <property type="entry name" value="EGF_3"/>
    <property type="match status" value="1"/>
</dbReference>
<sequence length="90" mass="10243">CQCTKGYFGNRCEFSRCTIPCANNTKCIGNNKCKCPRGLSGNHCEEGVRLQRQACGKRCGKHGTCQDNKCLCHKGFYGKRCNAREKRRRY</sequence>
<name>T1GSH3_MEGSC</name>
<keyword evidence="2 3" id="KW-1015">Disulfide bond</keyword>
<feature type="disulfide bond" evidence="3">
    <location>
        <begin position="17"/>
        <end position="27"/>
    </location>
</feature>
<organism evidence="5 6">
    <name type="scientific">Megaselia scalaris</name>
    <name type="common">Humpbacked fly</name>
    <name type="synonym">Phora scalaris</name>
    <dbReference type="NCBI Taxonomy" id="36166"/>
    <lineage>
        <taxon>Eukaryota</taxon>
        <taxon>Metazoa</taxon>
        <taxon>Ecdysozoa</taxon>
        <taxon>Arthropoda</taxon>
        <taxon>Hexapoda</taxon>
        <taxon>Insecta</taxon>
        <taxon>Pterygota</taxon>
        <taxon>Neoptera</taxon>
        <taxon>Endopterygota</taxon>
        <taxon>Diptera</taxon>
        <taxon>Brachycera</taxon>
        <taxon>Muscomorpha</taxon>
        <taxon>Platypezoidea</taxon>
        <taxon>Phoridae</taxon>
        <taxon>Megaseliini</taxon>
        <taxon>Megaselia</taxon>
    </lineage>
</organism>
<evidence type="ECO:0000259" key="4">
    <source>
        <dbReference type="PROSITE" id="PS50026"/>
    </source>
</evidence>
<keyword evidence="3" id="KW-0245">EGF-like domain</keyword>
<reference evidence="5" key="2">
    <citation type="submission" date="2015-06" db="UniProtKB">
        <authorList>
            <consortium name="EnsemblMetazoa"/>
        </authorList>
    </citation>
    <scope>IDENTIFICATION</scope>
</reference>
<evidence type="ECO:0000256" key="2">
    <source>
        <dbReference type="ARBA" id="ARBA00023157"/>
    </source>
</evidence>
<dbReference type="STRING" id="36166.T1GSH3"/>
<protein>
    <recommendedName>
        <fullName evidence="4">EGF-like domain-containing protein</fullName>
    </recommendedName>
</protein>
<comment type="caution">
    <text evidence="3">Lacks conserved residue(s) required for the propagation of feature annotation.</text>
</comment>